<dbReference type="SUPFAM" id="SSF53756">
    <property type="entry name" value="UDP-Glycosyltransferase/glycogen phosphorylase"/>
    <property type="match status" value="1"/>
</dbReference>
<dbReference type="GO" id="GO:0016758">
    <property type="term" value="F:hexosyltransferase activity"/>
    <property type="evidence" value="ECO:0007669"/>
    <property type="project" value="TreeGrafter"/>
</dbReference>
<reference evidence="4" key="1">
    <citation type="submission" date="2016-01" db="EMBL/GenBank/DDBJ databases">
        <title>Draft genome of Chromobacterium sp. F49.</title>
        <authorList>
            <person name="Hong K.W."/>
        </authorList>
    </citation>
    <scope>NUCLEOTIDE SEQUENCE [LARGE SCALE GENOMIC DNA]</scope>
    <source>
        <strain evidence="4">P7IIIA</strain>
    </source>
</reference>
<dbReference type="InterPro" id="IPR028098">
    <property type="entry name" value="Glyco_trans_4-like_N"/>
</dbReference>
<dbReference type="InterPro" id="IPR001296">
    <property type="entry name" value="Glyco_trans_1"/>
</dbReference>
<dbReference type="RefSeq" id="WP_066243987.1">
    <property type="nucleotide sequence ID" value="NZ_LRFC01000037.1"/>
</dbReference>
<dbReference type="PANTHER" id="PTHR45947:SF3">
    <property type="entry name" value="SULFOQUINOVOSYL TRANSFERASE SQD2"/>
    <property type="match status" value="1"/>
</dbReference>
<proteinExistence type="predicted"/>
<feature type="domain" description="Glycosyl transferase family 1" evidence="1">
    <location>
        <begin position="189"/>
        <end position="352"/>
    </location>
</feature>
<dbReference type="PANTHER" id="PTHR45947">
    <property type="entry name" value="SULFOQUINOVOSYL TRANSFERASE SQD2"/>
    <property type="match status" value="1"/>
</dbReference>
<dbReference type="Proteomes" id="UP000076567">
    <property type="component" value="Unassembled WGS sequence"/>
</dbReference>
<evidence type="ECO:0000313" key="4">
    <source>
        <dbReference type="Proteomes" id="UP000076567"/>
    </source>
</evidence>
<dbReference type="Pfam" id="PF00534">
    <property type="entry name" value="Glycos_transf_1"/>
    <property type="match status" value="1"/>
</dbReference>
<organism evidence="3 4">
    <name type="scientific">Fictibacillus phosphorivorans</name>
    <dbReference type="NCBI Taxonomy" id="1221500"/>
    <lineage>
        <taxon>Bacteria</taxon>
        <taxon>Bacillati</taxon>
        <taxon>Bacillota</taxon>
        <taxon>Bacilli</taxon>
        <taxon>Bacillales</taxon>
        <taxon>Fictibacillaceae</taxon>
        <taxon>Fictibacillus</taxon>
    </lineage>
</organism>
<dbReference type="InterPro" id="IPR050194">
    <property type="entry name" value="Glycosyltransferase_grp1"/>
</dbReference>
<dbReference type="CDD" id="cd03814">
    <property type="entry name" value="GT4-like"/>
    <property type="match status" value="1"/>
</dbReference>
<accession>A0A163Q7G0</accession>
<keyword evidence="3" id="KW-0808">Transferase</keyword>
<protein>
    <submittedName>
        <fullName evidence="3">Glycosyl transferase</fullName>
    </submittedName>
</protein>
<dbReference type="EMBL" id="LRFC01000037">
    <property type="protein sequence ID" value="KZE64656.1"/>
    <property type="molecule type" value="Genomic_DNA"/>
</dbReference>
<dbReference type="Pfam" id="PF13439">
    <property type="entry name" value="Glyco_transf_4"/>
    <property type="match status" value="1"/>
</dbReference>
<evidence type="ECO:0000313" key="3">
    <source>
        <dbReference type="EMBL" id="KZE64656.1"/>
    </source>
</evidence>
<sequence>MRLALFSDTFYPQINGVARTLKRLTNYMEKNNIEYKVIMPSIEELPKMQCDHYYAMRSLPLFLYPECRLAIPQLRGLHDELNKFNPDLLHVATPFTIGLFGMRYGKKENIPMVASYHTHFDRYLAYYHLEFLSPLLWRYLQWFHKPFDKTFVPSEETRQTLYAKRFTDVEIWSRGVDCDMFTPHNYNSFIREKYNITEKYIFLYVGRLAPEKDLEILYEMINQMPPPLRENIHWLIVGDGPSRPIVDQWEKEHLNVTCAGYLSGEELASVYRDADLFVFPSTTETFGNVVLEAAASGLPAIVSNRGGVTEIVQDGVTGRICEAGNAASFIQSAVSMVDDPLLLQSMKLKARNYALTQSWSVIFGNLFTHYEEVAYKKNKSKTIIA</sequence>
<gene>
    <name evidence="3" type="ORF">AWM68_10980</name>
</gene>
<dbReference type="AlphaFoldDB" id="A0A163Q7G0"/>
<comment type="caution">
    <text evidence="3">The sequence shown here is derived from an EMBL/GenBank/DDBJ whole genome shotgun (WGS) entry which is preliminary data.</text>
</comment>
<evidence type="ECO:0000259" key="2">
    <source>
        <dbReference type="Pfam" id="PF13439"/>
    </source>
</evidence>
<dbReference type="Gene3D" id="3.40.50.2000">
    <property type="entry name" value="Glycogen Phosphorylase B"/>
    <property type="match status" value="2"/>
</dbReference>
<feature type="domain" description="Glycosyltransferase subfamily 4-like N-terminal" evidence="2">
    <location>
        <begin position="14"/>
        <end position="179"/>
    </location>
</feature>
<name>A0A163Q7G0_9BACL</name>
<dbReference type="OrthoDB" id="9802525at2"/>
<keyword evidence="4" id="KW-1185">Reference proteome</keyword>
<evidence type="ECO:0000259" key="1">
    <source>
        <dbReference type="Pfam" id="PF00534"/>
    </source>
</evidence>